<dbReference type="GO" id="GO:0052917">
    <property type="term" value="F:dol-P-Man:Man(7)GlcNAc(2)-PP-Dol alpha-1,6-mannosyltransferase activity"/>
    <property type="evidence" value="ECO:0007669"/>
    <property type="project" value="UniProtKB-EC"/>
</dbReference>
<comment type="catalytic activity">
    <reaction evidence="11">
        <text>an alpha-D-Man-(1-&gt;2)-alpha-D-Man-(1-&gt;2)-alpha-D-Man-(1-&gt;3)-[alpha-D-Man-(1-&gt;2)-alpha-D-Man-(1-&gt;3)-alpha-D-Man-(1-&gt;6)]-beta-D-Man-(1-&gt;4)-beta-D-GlcNAc-(1-&gt;4)-alpha-D-GlcNAc-diphospho-di-trans,poly-cis-dolichol + a di-trans,poly-cis-dolichyl beta-D-mannosyl phosphate = an alpha-D-Man-(1-&gt;2)-alpha-D-Man-(1-&gt;2)-alpha-D-Man-(1-&gt;3)-[alpha-D-Man-(1-&gt;2)-alpha-D-Man-(1-&gt;3)-[alpha-D-Man-(1-&gt;6)]-alpha-D-Man-(1-&gt;6)]-beta-D-Man-(1-&gt;4)-beta-D-GlcNAc-(1-&gt;4)-alpha-D-GlcNAc-diphospho-di-trans,poly-cis-dolichol + a di-trans,poly-cis-dolichyl phosphate + H(+)</text>
        <dbReference type="Rhea" id="RHEA:29535"/>
        <dbReference type="Rhea" id="RHEA-COMP:19498"/>
        <dbReference type="Rhea" id="RHEA-COMP:19501"/>
        <dbReference type="Rhea" id="RHEA-COMP:19518"/>
        <dbReference type="Rhea" id="RHEA-COMP:19519"/>
        <dbReference type="ChEBI" id="CHEBI:15378"/>
        <dbReference type="ChEBI" id="CHEBI:57683"/>
        <dbReference type="ChEBI" id="CHEBI:58211"/>
        <dbReference type="ChEBI" id="CHEBI:132517"/>
        <dbReference type="ChEBI" id="CHEBI:132519"/>
        <dbReference type="EC" id="2.4.1.260"/>
    </reaction>
    <physiologicalReaction direction="left-to-right" evidence="11">
        <dbReference type="Rhea" id="RHEA:29536"/>
    </physiologicalReaction>
</comment>
<dbReference type="EC" id="2.4.1.-" evidence="12"/>
<evidence type="ECO:0000256" key="12">
    <source>
        <dbReference type="RuleBase" id="RU363075"/>
    </source>
</evidence>
<feature type="transmembrane region" description="Helical" evidence="12">
    <location>
        <begin position="281"/>
        <end position="300"/>
    </location>
</feature>
<evidence type="ECO:0000256" key="5">
    <source>
        <dbReference type="ARBA" id="ARBA00022679"/>
    </source>
</evidence>
<evidence type="ECO:0000256" key="4">
    <source>
        <dbReference type="ARBA" id="ARBA00022676"/>
    </source>
</evidence>
<name>A0AAD2CB56_9STRA</name>
<feature type="transmembrane region" description="Helical" evidence="12">
    <location>
        <begin position="384"/>
        <end position="411"/>
    </location>
</feature>
<evidence type="ECO:0000256" key="9">
    <source>
        <dbReference type="ARBA" id="ARBA00023136"/>
    </source>
</evidence>
<dbReference type="PANTHER" id="PTHR22760:SF1">
    <property type="entry name" value="DOL-P-MAN:MAN(7)GLCNAC(2)-PP-DOL ALPHA-1,6-MANNOSYLTRANSFERASE"/>
    <property type="match status" value="1"/>
</dbReference>
<evidence type="ECO:0000256" key="7">
    <source>
        <dbReference type="ARBA" id="ARBA00022824"/>
    </source>
</evidence>
<comment type="function">
    <text evidence="10">Mannosyltransferase that operates in the biosynthetic pathway of dolichol-linked oligosaccharides, the glycan precursors employed in protein asparagine (N)-glycosylation. The assembly of dolichol-linked oligosaccharides begins on the cytosolic side of the endoplasmic reticulum membrane and finishes in its lumen. The sequential addition of sugars to dolichol pyrophosphate produces dolichol-linked oligosaccharides containing fourteen sugars, including two GlcNAcs, nine mannoses and three glucoses. Once assembled, the oligosaccharide is transferred from the lipid to nascent proteins by oligosaccharyltransferases. In the lumen of the endoplasmic reticulum, adds the eighth mannose residue in an alpha-1,6 linkage onto Man(7)GlcNAc(2)-PP-dolichol to produce Man(8)GlcNAc(2)-PP-dolichol.</text>
</comment>
<keyword evidence="6 12" id="KW-0812">Transmembrane</keyword>
<proteinExistence type="inferred from homology"/>
<evidence type="ECO:0000256" key="1">
    <source>
        <dbReference type="ARBA" id="ARBA00004477"/>
    </source>
</evidence>
<evidence type="ECO:0000256" key="10">
    <source>
        <dbReference type="ARBA" id="ARBA00044721"/>
    </source>
</evidence>
<evidence type="ECO:0000256" key="11">
    <source>
        <dbReference type="ARBA" id="ARBA00048899"/>
    </source>
</evidence>
<comment type="similarity">
    <text evidence="3 12">Belongs to the glycosyltransferase 22 family.</text>
</comment>
<feature type="transmembrane region" description="Helical" evidence="12">
    <location>
        <begin position="107"/>
        <end position="124"/>
    </location>
</feature>
<dbReference type="GO" id="GO:0005789">
    <property type="term" value="C:endoplasmic reticulum membrane"/>
    <property type="evidence" value="ECO:0007669"/>
    <property type="project" value="UniProtKB-SubCell"/>
</dbReference>
<comment type="caution">
    <text evidence="13">The sequence shown here is derived from an EMBL/GenBank/DDBJ whole genome shotgun (WGS) entry which is preliminary data.</text>
</comment>
<reference evidence="13" key="1">
    <citation type="submission" date="2023-08" db="EMBL/GenBank/DDBJ databases">
        <authorList>
            <person name="Audoor S."/>
            <person name="Bilcke G."/>
        </authorList>
    </citation>
    <scope>NUCLEOTIDE SEQUENCE</scope>
</reference>
<keyword evidence="4 12" id="KW-0328">Glycosyltransferase</keyword>
<sequence>METSRAFGICQCLLFSSFLLDLTLCPHSKVEESFQLQATHDLIYFGIRPALFGNDDSSETPYDHLQYPGVVPRSFIGPGLLASICTVLRLLLLPVMDIAQHPMMMQFLSRFCLLSILVFSWSQFARALDKKFRGAGAWMLLLTACQFHMPFYASRMLPNVFALAMVLNSYAAWIDANVSRAATLLVVATAIFRCDLLLLLGSVGLVWLITKKLSIVQALKIGVASGAISLLLTIPLDSALWQRLLWAEGEVFYYNAILGKSSDWGTSPWHWYYSSALPKSMLLTVLLVPFSFLRIVEYLMGLERRVRKASSSSSSVVVNLRGLLDRQWLEYLLPVLGFVTLYSFLAHKEVRFIFPAIPMLNALAAVGIQRLSSLAFPAKGKERMLIASLAFYCGLFCILASLIGSLTFVAVSHQNYPGGDALLRLSVHISNLQLPPSTELHVHIDVASAMSGVSLFGQRAAEAQTKDVNWIFHKSGYEEEHSLEASAGREIFTHVLSEDANFSPDFHVIDTIQGNPSLNLRKFRIHTTDAIYVLERIDWGQQYR</sequence>
<evidence type="ECO:0000313" key="13">
    <source>
        <dbReference type="EMBL" id="CAJ1918515.1"/>
    </source>
</evidence>
<evidence type="ECO:0000256" key="8">
    <source>
        <dbReference type="ARBA" id="ARBA00022989"/>
    </source>
</evidence>
<keyword evidence="14" id="KW-1185">Reference proteome</keyword>
<feature type="transmembrane region" description="Helical" evidence="12">
    <location>
        <begin position="221"/>
        <end position="241"/>
    </location>
</feature>
<feature type="transmembrane region" description="Helical" evidence="12">
    <location>
        <begin position="328"/>
        <end position="346"/>
    </location>
</feature>
<dbReference type="PANTHER" id="PTHR22760">
    <property type="entry name" value="GLYCOSYLTRANSFERASE"/>
    <property type="match status" value="1"/>
</dbReference>
<accession>A0AAD2CB56</accession>
<feature type="transmembrane region" description="Helical" evidence="12">
    <location>
        <begin position="136"/>
        <end position="153"/>
    </location>
</feature>
<evidence type="ECO:0000256" key="6">
    <source>
        <dbReference type="ARBA" id="ARBA00022692"/>
    </source>
</evidence>
<gene>
    <name evidence="13" type="ORF">CYCCA115_LOCUS818</name>
</gene>
<dbReference type="Pfam" id="PF03901">
    <property type="entry name" value="Glyco_transf_22"/>
    <property type="match status" value="1"/>
</dbReference>
<comment type="subcellular location">
    <subcellularLocation>
        <location evidence="1 12">Endoplasmic reticulum membrane</location>
        <topology evidence="1 12">Multi-pass membrane protein</topology>
    </subcellularLocation>
</comment>
<feature type="transmembrane region" description="Helical" evidence="12">
    <location>
        <begin position="352"/>
        <end position="372"/>
    </location>
</feature>
<feature type="transmembrane region" description="Helical" evidence="12">
    <location>
        <begin position="160"/>
        <end position="178"/>
    </location>
</feature>
<protein>
    <recommendedName>
        <fullName evidence="12">Mannosyltransferase</fullName>
        <ecNumber evidence="12">2.4.1.-</ecNumber>
    </recommendedName>
</protein>
<evidence type="ECO:0000313" key="14">
    <source>
        <dbReference type="Proteomes" id="UP001295423"/>
    </source>
</evidence>
<feature type="transmembrane region" description="Helical" evidence="12">
    <location>
        <begin position="75"/>
        <end position="95"/>
    </location>
</feature>
<dbReference type="Proteomes" id="UP001295423">
    <property type="component" value="Unassembled WGS sequence"/>
</dbReference>
<feature type="transmembrane region" description="Helical" evidence="12">
    <location>
        <begin position="184"/>
        <end position="209"/>
    </location>
</feature>
<evidence type="ECO:0000256" key="3">
    <source>
        <dbReference type="ARBA" id="ARBA00007063"/>
    </source>
</evidence>
<dbReference type="GO" id="GO:0006487">
    <property type="term" value="P:protein N-linked glycosylation"/>
    <property type="evidence" value="ECO:0007669"/>
    <property type="project" value="TreeGrafter"/>
</dbReference>
<keyword evidence="9 12" id="KW-0472">Membrane</keyword>
<dbReference type="EMBL" id="CAKOGP040000001">
    <property type="protein sequence ID" value="CAJ1918515.1"/>
    <property type="molecule type" value="Genomic_DNA"/>
</dbReference>
<organism evidence="13 14">
    <name type="scientific">Cylindrotheca closterium</name>
    <dbReference type="NCBI Taxonomy" id="2856"/>
    <lineage>
        <taxon>Eukaryota</taxon>
        <taxon>Sar</taxon>
        <taxon>Stramenopiles</taxon>
        <taxon>Ochrophyta</taxon>
        <taxon>Bacillariophyta</taxon>
        <taxon>Bacillariophyceae</taxon>
        <taxon>Bacillariophycidae</taxon>
        <taxon>Bacillariales</taxon>
        <taxon>Bacillariaceae</taxon>
        <taxon>Cylindrotheca</taxon>
    </lineage>
</organism>
<dbReference type="AlphaFoldDB" id="A0AAD2CB56"/>
<keyword evidence="8 12" id="KW-1133">Transmembrane helix</keyword>
<keyword evidence="5" id="KW-0808">Transferase</keyword>
<dbReference type="InterPro" id="IPR005599">
    <property type="entry name" value="GPI_mannosylTrfase"/>
</dbReference>
<keyword evidence="7 12" id="KW-0256">Endoplasmic reticulum</keyword>
<evidence type="ECO:0000256" key="2">
    <source>
        <dbReference type="ARBA" id="ARBA00004922"/>
    </source>
</evidence>
<comment type="pathway">
    <text evidence="2">Protein modification; protein glycosylation.</text>
</comment>